<sequence>MGDDDRRGDGGGIHGSGSADGEKIAAPADLSSRPPRRPNLRRLGGLFTMPYRELGGSTPSLGDNGSSEGVIFVGDHARLELFPVDANGVAIPARPPRRVGTVAKLCNGVRKKITPDVVYASVLAVICIVILIVVIIDR</sequence>
<reference evidence="3" key="1">
    <citation type="submission" date="2024-05" db="EMBL/GenBank/DDBJ databases">
        <title>Fine-tuning the evolutionary stability and environmental longevity of recombinant transmissible vaccines.</title>
        <authorList>
            <person name="Chan B."/>
            <person name="Nuismer S.L."/>
            <person name="Nichols J."/>
            <person name="Davison A.J."/>
            <person name="Alqirbi H."/>
            <person name="Jarvis M.A."/>
            <person name="Redwood A.J."/>
        </authorList>
    </citation>
    <scope>NUCLEOTIDE SEQUENCE</scope>
    <source>
        <strain evidence="3">K181</strain>
    </source>
</reference>
<dbReference type="EMBL" id="PP756679">
    <property type="protein sequence ID" value="XAO37226.1"/>
    <property type="molecule type" value="Genomic_DNA"/>
</dbReference>
<organism evidence="3">
    <name type="scientific">Muromegalovirus muridbeta1</name>
    <dbReference type="NCBI Taxonomy" id="3050323"/>
    <lineage>
        <taxon>Viruses</taxon>
        <taxon>Duplodnaviria</taxon>
        <taxon>Heunggongvirae</taxon>
        <taxon>Peploviricota</taxon>
        <taxon>Herviviricetes</taxon>
        <taxon>Herpesvirales</taxon>
        <taxon>Orthoherpesviridae</taxon>
        <taxon>Betaherpesvirinae</taxon>
        <taxon>Muromegalovirus</taxon>
    </lineage>
</organism>
<proteinExistence type="predicted"/>
<keyword evidence="2" id="KW-0812">Transmembrane</keyword>
<dbReference type="EMBL" id="PP756680">
    <property type="protein sequence ID" value="XAO37366.1"/>
    <property type="molecule type" value="Genomic_DNA"/>
</dbReference>
<accession>A0AAU6W791</accession>
<gene>
    <name evidence="3" type="primary">m41</name>
</gene>
<keyword evidence="2" id="KW-0472">Membrane</keyword>
<dbReference type="EMBL" id="PP756681">
    <property type="protein sequence ID" value="XAO37506.1"/>
    <property type="molecule type" value="Genomic_DNA"/>
</dbReference>
<evidence type="ECO:0000256" key="2">
    <source>
        <dbReference type="SAM" id="Phobius"/>
    </source>
</evidence>
<name>A0AAU6W791_9BETA</name>
<feature type="region of interest" description="Disordered" evidence="1">
    <location>
        <begin position="1"/>
        <end position="43"/>
    </location>
</feature>
<protein>
    <submittedName>
        <fullName evidence="3">Protein m41</fullName>
    </submittedName>
</protein>
<evidence type="ECO:0000256" key="1">
    <source>
        <dbReference type="SAM" id="MobiDB-lite"/>
    </source>
</evidence>
<keyword evidence="2" id="KW-1133">Transmembrane helix</keyword>
<dbReference type="EMBL" id="PP756678">
    <property type="protein sequence ID" value="XAO37086.1"/>
    <property type="molecule type" value="Genomic_DNA"/>
</dbReference>
<feature type="transmembrane region" description="Helical" evidence="2">
    <location>
        <begin position="117"/>
        <end position="136"/>
    </location>
</feature>
<evidence type="ECO:0000313" key="3">
    <source>
        <dbReference type="EMBL" id="XAO37086.1"/>
    </source>
</evidence>